<dbReference type="PRINTS" id="PR00344">
    <property type="entry name" value="BCTRLSENSOR"/>
</dbReference>
<dbReference type="Pfam" id="PF13185">
    <property type="entry name" value="GAF_2"/>
    <property type="match status" value="1"/>
</dbReference>
<accession>A0A538TZ90</accession>
<keyword evidence="4" id="KW-0808">Transferase</keyword>
<dbReference type="SUPFAM" id="SSF55874">
    <property type="entry name" value="ATPase domain of HSP90 chaperone/DNA topoisomerase II/histidine kinase"/>
    <property type="match status" value="1"/>
</dbReference>
<keyword evidence="3" id="KW-0597">Phosphoprotein</keyword>
<sequence length="422" mass="47082">MVEPKIEARSGPDQLEQLRFLHQVARLATTARTWDELLETVVDGTRDALHADVTSLYLLDRDGAYLTLAATNGLDRYQIGRARVPFGEGVTGRVAASREPLVIPDVRSDRRFLWVRGIDQRRFIASMLSVPLSWNDQVVGVLNVQTERERHFSDADVAQLQAIADLLAGIVEKGRQQTEAEERLEQLRQIDEARSELIALVTHELRTPLAVVRAYTELLGDDPPLEGRESRDPDRRAQRQAWHDAAMEQVERLDRLVDSILASVRIVPAEAAEVTPTDVEATVAEVVASIRPIVRQHHLDVRPGLRHHAMADAPRLRQILEHLIENAVKYAPPETTITIDHALVEGFVRIGVTDQGPGVPEEWRERIFEPYARRETHTARGSGIGLYAAKRLGESMGARLWVEPADPTGARFVVALPAVAAV</sequence>
<dbReference type="SUPFAM" id="SSF47384">
    <property type="entry name" value="Homodimeric domain of signal transducing histidine kinase"/>
    <property type="match status" value="1"/>
</dbReference>
<evidence type="ECO:0000256" key="3">
    <source>
        <dbReference type="ARBA" id="ARBA00022553"/>
    </source>
</evidence>
<dbReference type="PROSITE" id="PS50109">
    <property type="entry name" value="HIS_KIN"/>
    <property type="match status" value="1"/>
</dbReference>
<evidence type="ECO:0000259" key="7">
    <source>
        <dbReference type="PROSITE" id="PS50109"/>
    </source>
</evidence>
<dbReference type="InterPro" id="IPR005467">
    <property type="entry name" value="His_kinase_dom"/>
</dbReference>
<dbReference type="Pfam" id="PF00512">
    <property type="entry name" value="HisKA"/>
    <property type="match status" value="1"/>
</dbReference>
<protein>
    <recommendedName>
        <fullName evidence="2">histidine kinase</fullName>
        <ecNumber evidence="2">2.7.13.3</ecNumber>
    </recommendedName>
</protein>
<dbReference type="CDD" id="cd00082">
    <property type="entry name" value="HisKA"/>
    <property type="match status" value="1"/>
</dbReference>
<dbReference type="SMART" id="SM00065">
    <property type="entry name" value="GAF"/>
    <property type="match status" value="1"/>
</dbReference>
<dbReference type="InterPro" id="IPR036097">
    <property type="entry name" value="HisK_dim/P_sf"/>
</dbReference>
<evidence type="ECO:0000256" key="4">
    <source>
        <dbReference type="ARBA" id="ARBA00022679"/>
    </source>
</evidence>
<proteinExistence type="predicted"/>
<evidence type="ECO:0000313" key="8">
    <source>
        <dbReference type="EMBL" id="TMQ68964.1"/>
    </source>
</evidence>
<dbReference type="Proteomes" id="UP000319836">
    <property type="component" value="Unassembled WGS sequence"/>
</dbReference>
<evidence type="ECO:0000256" key="6">
    <source>
        <dbReference type="ARBA" id="ARBA00023012"/>
    </source>
</evidence>
<dbReference type="AlphaFoldDB" id="A0A538TZ90"/>
<dbReference type="InterPro" id="IPR003018">
    <property type="entry name" value="GAF"/>
</dbReference>
<evidence type="ECO:0000313" key="9">
    <source>
        <dbReference type="Proteomes" id="UP000319836"/>
    </source>
</evidence>
<dbReference type="PANTHER" id="PTHR43711">
    <property type="entry name" value="TWO-COMPONENT HISTIDINE KINASE"/>
    <property type="match status" value="1"/>
</dbReference>
<dbReference type="SMART" id="SM00387">
    <property type="entry name" value="HATPase_c"/>
    <property type="match status" value="1"/>
</dbReference>
<dbReference type="InterPro" id="IPR003661">
    <property type="entry name" value="HisK_dim/P_dom"/>
</dbReference>
<dbReference type="Gene3D" id="3.30.450.40">
    <property type="match status" value="1"/>
</dbReference>
<evidence type="ECO:0000256" key="2">
    <source>
        <dbReference type="ARBA" id="ARBA00012438"/>
    </source>
</evidence>
<evidence type="ECO:0000256" key="1">
    <source>
        <dbReference type="ARBA" id="ARBA00000085"/>
    </source>
</evidence>
<reference evidence="8 9" key="1">
    <citation type="journal article" date="2019" name="Nat. Microbiol.">
        <title>Mediterranean grassland soil C-N compound turnover is dependent on rainfall and depth, and is mediated by genomically divergent microorganisms.</title>
        <authorList>
            <person name="Diamond S."/>
            <person name="Andeer P.F."/>
            <person name="Li Z."/>
            <person name="Crits-Christoph A."/>
            <person name="Burstein D."/>
            <person name="Anantharaman K."/>
            <person name="Lane K.R."/>
            <person name="Thomas B.C."/>
            <person name="Pan C."/>
            <person name="Northen T.R."/>
            <person name="Banfield J.F."/>
        </authorList>
    </citation>
    <scope>NUCLEOTIDE SEQUENCE [LARGE SCALE GENOMIC DNA]</scope>
    <source>
        <strain evidence="8">WS_10</strain>
    </source>
</reference>
<dbReference type="EC" id="2.7.13.3" evidence="2"/>
<dbReference type="Gene3D" id="3.30.565.10">
    <property type="entry name" value="Histidine kinase-like ATPase, C-terminal domain"/>
    <property type="match status" value="1"/>
</dbReference>
<dbReference type="CDD" id="cd00075">
    <property type="entry name" value="HATPase"/>
    <property type="match status" value="1"/>
</dbReference>
<name>A0A538TZ90_UNCEI</name>
<dbReference type="PANTHER" id="PTHR43711:SF1">
    <property type="entry name" value="HISTIDINE KINASE 1"/>
    <property type="match status" value="1"/>
</dbReference>
<dbReference type="GO" id="GO:0000155">
    <property type="term" value="F:phosphorelay sensor kinase activity"/>
    <property type="evidence" value="ECO:0007669"/>
    <property type="project" value="InterPro"/>
</dbReference>
<feature type="domain" description="Histidine kinase" evidence="7">
    <location>
        <begin position="200"/>
        <end position="420"/>
    </location>
</feature>
<evidence type="ECO:0000256" key="5">
    <source>
        <dbReference type="ARBA" id="ARBA00022777"/>
    </source>
</evidence>
<comment type="catalytic activity">
    <reaction evidence="1">
        <text>ATP + protein L-histidine = ADP + protein N-phospho-L-histidine.</text>
        <dbReference type="EC" id="2.7.13.3"/>
    </reaction>
</comment>
<dbReference type="Gene3D" id="1.10.287.130">
    <property type="match status" value="1"/>
</dbReference>
<dbReference type="InterPro" id="IPR003594">
    <property type="entry name" value="HATPase_dom"/>
</dbReference>
<dbReference type="SMART" id="SM00388">
    <property type="entry name" value="HisKA"/>
    <property type="match status" value="1"/>
</dbReference>
<dbReference type="InterPro" id="IPR029016">
    <property type="entry name" value="GAF-like_dom_sf"/>
</dbReference>
<dbReference type="InterPro" id="IPR050736">
    <property type="entry name" value="Sensor_HK_Regulatory"/>
</dbReference>
<dbReference type="EMBL" id="VBPA01000357">
    <property type="protein sequence ID" value="TMQ68964.1"/>
    <property type="molecule type" value="Genomic_DNA"/>
</dbReference>
<dbReference type="InterPro" id="IPR004358">
    <property type="entry name" value="Sig_transdc_His_kin-like_C"/>
</dbReference>
<keyword evidence="6" id="KW-0902">Two-component regulatory system</keyword>
<comment type="caution">
    <text evidence="8">The sequence shown here is derived from an EMBL/GenBank/DDBJ whole genome shotgun (WGS) entry which is preliminary data.</text>
</comment>
<dbReference type="Pfam" id="PF02518">
    <property type="entry name" value="HATPase_c"/>
    <property type="match status" value="1"/>
</dbReference>
<dbReference type="InterPro" id="IPR036890">
    <property type="entry name" value="HATPase_C_sf"/>
</dbReference>
<organism evidence="8 9">
    <name type="scientific">Eiseniibacteriota bacterium</name>
    <dbReference type="NCBI Taxonomy" id="2212470"/>
    <lineage>
        <taxon>Bacteria</taxon>
        <taxon>Candidatus Eiseniibacteriota</taxon>
    </lineage>
</organism>
<dbReference type="SUPFAM" id="SSF55781">
    <property type="entry name" value="GAF domain-like"/>
    <property type="match status" value="1"/>
</dbReference>
<gene>
    <name evidence="8" type="ORF">E6K80_13255</name>
</gene>
<keyword evidence="5 8" id="KW-0418">Kinase</keyword>